<dbReference type="AlphaFoldDB" id="X0XYP1"/>
<evidence type="ECO:0000313" key="1">
    <source>
        <dbReference type="EMBL" id="GAG40322.1"/>
    </source>
</evidence>
<protein>
    <submittedName>
        <fullName evidence="1">Uncharacterized protein</fullName>
    </submittedName>
</protein>
<proteinExistence type="predicted"/>
<comment type="caution">
    <text evidence="1">The sequence shown here is derived from an EMBL/GenBank/DDBJ whole genome shotgun (WGS) entry which is preliminary data.</text>
</comment>
<accession>X0XYP1</accession>
<feature type="non-terminal residue" evidence="1">
    <location>
        <position position="1"/>
    </location>
</feature>
<sequence length="39" mass="4271">ATSATDKAHVTPHQPTEFEVIEALYEEVSEIENPNRCGG</sequence>
<dbReference type="EMBL" id="BARS01043522">
    <property type="protein sequence ID" value="GAG40322.1"/>
    <property type="molecule type" value="Genomic_DNA"/>
</dbReference>
<organism evidence="1">
    <name type="scientific">marine sediment metagenome</name>
    <dbReference type="NCBI Taxonomy" id="412755"/>
    <lineage>
        <taxon>unclassified sequences</taxon>
        <taxon>metagenomes</taxon>
        <taxon>ecological metagenomes</taxon>
    </lineage>
</organism>
<reference evidence="1" key="1">
    <citation type="journal article" date="2014" name="Front. Microbiol.">
        <title>High frequency of phylogenetically diverse reductive dehalogenase-homologous genes in deep subseafloor sedimentary metagenomes.</title>
        <authorList>
            <person name="Kawai M."/>
            <person name="Futagami T."/>
            <person name="Toyoda A."/>
            <person name="Takaki Y."/>
            <person name="Nishi S."/>
            <person name="Hori S."/>
            <person name="Arai W."/>
            <person name="Tsubouchi T."/>
            <person name="Morono Y."/>
            <person name="Uchiyama I."/>
            <person name="Ito T."/>
            <person name="Fujiyama A."/>
            <person name="Inagaki F."/>
            <person name="Takami H."/>
        </authorList>
    </citation>
    <scope>NUCLEOTIDE SEQUENCE</scope>
    <source>
        <strain evidence="1">Expedition CK06-06</strain>
    </source>
</reference>
<name>X0XYP1_9ZZZZ</name>
<gene>
    <name evidence="1" type="ORF">S01H1_65882</name>
</gene>